<accession>A0ABU7AWZ6</accession>
<reference evidence="1 2" key="1">
    <citation type="submission" date="2021-07" db="EMBL/GenBank/DDBJ databases">
        <authorList>
            <person name="Palmer J.M."/>
        </authorList>
    </citation>
    <scope>NUCLEOTIDE SEQUENCE [LARGE SCALE GENOMIC DNA]</scope>
    <source>
        <strain evidence="1 2">AT_MEX2019</strain>
        <tissue evidence="1">Muscle</tissue>
    </source>
</reference>
<evidence type="ECO:0000313" key="1">
    <source>
        <dbReference type="EMBL" id="MED6241905.1"/>
    </source>
</evidence>
<dbReference type="EMBL" id="JAHUTI010030282">
    <property type="protein sequence ID" value="MED6241905.1"/>
    <property type="molecule type" value="Genomic_DNA"/>
</dbReference>
<gene>
    <name evidence="1" type="ORF">ATANTOWER_029750</name>
</gene>
<comment type="caution">
    <text evidence="1">The sequence shown here is derived from an EMBL/GenBank/DDBJ whole genome shotgun (WGS) entry which is preliminary data.</text>
</comment>
<proteinExistence type="predicted"/>
<name>A0ABU7AWZ6_9TELE</name>
<organism evidence="1 2">
    <name type="scientific">Ataeniobius toweri</name>
    <dbReference type="NCBI Taxonomy" id="208326"/>
    <lineage>
        <taxon>Eukaryota</taxon>
        <taxon>Metazoa</taxon>
        <taxon>Chordata</taxon>
        <taxon>Craniata</taxon>
        <taxon>Vertebrata</taxon>
        <taxon>Euteleostomi</taxon>
        <taxon>Actinopterygii</taxon>
        <taxon>Neopterygii</taxon>
        <taxon>Teleostei</taxon>
        <taxon>Neoteleostei</taxon>
        <taxon>Acanthomorphata</taxon>
        <taxon>Ovalentaria</taxon>
        <taxon>Atherinomorphae</taxon>
        <taxon>Cyprinodontiformes</taxon>
        <taxon>Goodeidae</taxon>
        <taxon>Ataeniobius</taxon>
    </lineage>
</organism>
<sequence length="116" mass="12898">MVPANAKSSLDLLLIFYWQIQNQLQSSITGDLETTEALTWSRYLLQHAARITIILADFQHLITLAFKKNMILCFLGLGAYGCHGDGSVDMTQSISAEMIQQSNECVLTSIVQVPHL</sequence>
<dbReference type="Proteomes" id="UP001345963">
    <property type="component" value="Unassembled WGS sequence"/>
</dbReference>
<keyword evidence="2" id="KW-1185">Reference proteome</keyword>
<evidence type="ECO:0000313" key="2">
    <source>
        <dbReference type="Proteomes" id="UP001345963"/>
    </source>
</evidence>
<protein>
    <submittedName>
        <fullName evidence="1">Uncharacterized protein</fullName>
    </submittedName>
</protein>